<comment type="caution">
    <text evidence="2">The sequence shown here is derived from an EMBL/GenBank/DDBJ whole genome shotgun (WGS) entry which is preliminary data.</text>
</comment>
<dbReference type="Pfam" id="PF02036">
    <property type="entry name" value="SCP2"/>
    <property type="match status" value="1"/>
</dbReference>
<dbReference type="AlphaFoldDB" id="X1UCE6"/>
<feature type="domain" description="SCP2" evidence="1">
    <location>
        <begin position="43"/>
        <end position="138"/>
    </location>
</feature>
<name>X1UCE6_9ZZZZ</name>
<evidence type="ECO:0000259" key="1">
    <source>
        <dbReference type="Pfam" id="PF02036"/>
    </source>
</evidence>
<sequence>MPVKYGTKEWEEEYQKVVEERCKAHPKPIVGTPEWGQVFGETLDGDAEYRQAAKTWEGAVTLVVQAKPEVGLDEDISVMLDLWHGACRSVKILPKEEAAKAPYVMTGSLDTWKAVSTGKTDAIKATMLGKIKMKGDMANVVRHVKASKRLADCTGLFESVWPDELSKDEIEKFRADIKQLREQFGF</sequence>
<protein>
    <recommendedName>
        <fullName evidence="1">SCP2 domain-containing protein</fullName>
    </recommendedName>
</protein>
<accession>X1UCE6</accession>
<dbReference type="SUPFAM" id="SSF55718">
    <property type="entry name" value="SCP-like"/>
    <property type="match status" value="1"/>
</dbReference>
<proteinExistence type="predicted"/>
<organism evidence="2">
    <name type="scientific">marine sediment metagenome</name>
    <dbReference type="NCBI Taxonomy" id="412755"/>
    <lineage>
        <taxon>unclassified sequences</taxon>
        <taxon>metagenomes</taxon>
        <taxon>ecological metagenomes</taxon>
    </lineage>
</organism>
<gene>
    <name evidence="2" type="ORF">S12H4_48092</name>
</gene>
<dbReference type="Gene3D" id="3.30.1050.10">
    <property type="entry name" value="SCP2 sterol-binding domain"/>
    <property type="match status" value="1"/>
</dbReference>
<dbReference type="InterPro" id="IPR036527">
    <property type="entry name" value="SCP2_sterol-bd_dom_sf"/>
</dbReference>
<dbReference type="EMBL" id="BARW01030012">
    <property type="protein sequence ID" value="GAJ15198.1"/>
    <property type="molecule type" value="Genomic_DNA"/>
</dbReference>
<reference evidence="2" key="1">
    <citation type="journal article" date="2014" name="Front. Microbiol.">
        <title>High frequency of phylogenetically diverse reductive dehalogenase-homologous genes in deep subseafloor sedimentary metagenomes.</title>
        <authorList>
            <person name="Kawai M."/>
            <person name="Futagami T."/>
            <person name="Toyoda A."/>
            <person name="Takaki Y."/>
            <person name="Nishi S."/>
            <person name="Hori S."/>
            <person name="Arai W."/>
            <person name="Tsubouchi T."/>
            <person name="Morono Y."/>
            <person name="Uchiyama I."/>
            <person name="Ito T."/>
            <person name="Fujiyama A."/>
            <person name="Inagaki F."/>
            <person name="Takami H."/>
        </authorList>
    </citation>
    <scope>NUCLEOTIDE SEQUENCE</scope>
    <source>
        <strain evidence="2">Expedition CK06-06</strain>
    </source>
</reference>
<evidence type="ECO:0000313" key="2">
    <source>
        <dbReference type="EMBL" id="GAJ15198.1"/>
    </source>
</evidence>
<dbReference type="InterPro" id="IPR003033">
    <property type="entry name" value="SCP2_sterol-bd_dom"/>
</dbReference>